<organism evidence="1">
    <name type="scientific">Solanum chacoense</name>
    <name type="common">Chaco potato</name>
    <dbReference type="NCBI Taxonomy" id="4108"/>
    <lineage>
        <taxon>Eukaryota</taxon>
        <taxon>Viridiplantae</taxon>
        <taxon>Streptophyta</taxon>
        <taxon>Embryophyta</taxon>
        <taxon>Tracheophyta</taxon>
        <taxon>Spermatophyta</taxon>
        <taxon>Magnoliopsida</taxon>
        <taxon>eudicotyledons</taxon>
        <taxon>Gunneridae</taxon>
        <taxon>Pentapetalae</taxon>
        <taxon>asterids</taxon>
        <taxon>lamiids</taxon>
        <taxon>Solanales</taxon>
        <taxon>Solanaceae</taxon>
        <taxon>Solanoideae</taxon>
        <taxon>Solaneae</taxon>
        <taxon>Solanum</taxon>
    </lineage>
</organism>
<name>A0A0V0GSA8_SOLCH</name>
<proteinExistence type="predicted"/>
<sequence length="69" mass="7871">MQKTHKKTTSTISKEVALNSSKDDGICGSITFDILLLFLQENLSYMHLHPDKNLTICTIYSHIYDGCYM</sequence>
<dbReference type="EMBL" id="GEDG01032508">
    <property type="protein sequence ID" value="JAP10778.1"/>
    <property type="molecule type" value="Transcribed_RNA"/>
</dbReference>
<dbReference type="AlphaFoldDB" id="A0A0V0GSA8"/>
<evidence type="ECO:0000313" key="1">
    <source>
        <dbReference type="EMBL" id="JAP10778.1"/>
    </source>
</evidence>
<reference evidence="1" key="1">
    <citation type="submission" date="2015-12" db="EMBL/GenBank/DDBJ databases">
        <title>Gene expression during late stages of embryo sac development: a critical building block for successful pollen-pistil interactions.</title>
        <authorList>
            <person name="Liu Y."/>
            <person name="Joly V."/>
            <person name="Sabar M."/>
            <person name="Matton D.P."/>
        </authorList>
    </citation>
    <scope>NUCLEOTIDE SEQUENCE</scope>
</reference>
<protein>
    <submittedName>
        <fullName evidence="1">Putative ovule protein</fullName>
    </submittedName>
</protein>
<accession>A0A0V0GSA8</accession>